<accession>A0AA42BTN9</accession>
<comment type="caution">
    <text evidence="5">The sequence shown here is derived from an EMBL/GenBank/DDBJ whole genome shotgun (WGS) entry which is preliminary data.</text>
</comment>
<evidence type="ECO:0000256" key="3">
    <source>
        <dbReference type="ARBA" id="ARBA00022840"/>
    </source>
</evidence>
<dbReference type="AlphaFoldDB" id="A0AA42BTN9"/>
<proteinExistence type="predicted"/>
<dbReference type="PROSITE" id="PS00211">
    <property type="entry name" value="ABC_TRANSPORTER_1"/>
    <property type="match status" value="1"/>
</dbReference>
<dbReference type="InterPro" id="IPR050166">
    <property type="entry name" value="ABC_transporter_ATP-bind"/>
</dbReference>
<feature type="domain" description="ABC transporter" evidence="4">
    <location>
        <begin position="8"/>
        <end position="232"/>
    </location>
</feature>
<dbReference type="SUPFAM" id="SSF52540">
    <property type="entry name" value="P-loop containing nucleoside triphosphate hydrolases"/>
    <property type="match status" value="1"/>
</dbReference>
<dbReference type="CDD" id="cd03293">
    <property type="entry name" value="ABC_NrtD_SsuB_transporters"/>
    <property type="match status" value="1"/>
</dbReference>
<evidence type="ECO:0000313" key="6">
    <source>
        <dbReference type="Proteomes" id="UP001165587"/>
    </source>
</evidence>
<dbReference type="SMART" id="SM00382">
    <property type="entry name" value="AAA"/>
    <property type="match status" value="1"/>
</dbReference>
<dbReference type="GO" id="GO:0005524">
    <property type="term" value="F:ATP binding"/>
    <property type="evidence" value="ECO:0007669"/>
    <property type="project" value="UniProtKB-KW"/>
</dbReference>
<name>A0AA42BTN9_9MICO</name>
<protein>
    <submittedName>
        <fullName evidence="5">ABC transporter ATP-binding protein</fullName>
    </submittedName>
</protein>
<dbReference type="PANTHER" id="PTHR42788">
    <property type="entry name" value="TAURINE IMPORT ATP-BINDING PROTEIN-RELATED"/>
    <property type="match status" value="1"/>
</dbReference>
<dbReference type="PROSITE" id="PS50893">
    <property type="entry name" value="ABC_TRANSPORTER_2"/>
    <property type="match status" value="1"/>
</dbReference>
<dbReference type="InterPro" id="IPR017871">
    <property type="entry name" value="ABC_transporter-like_CS"/>
</dbReference>
<evidence type="ECO:0000256" key="2">
    <source>
        <dbReference type="ARBA" id="ARBA00022741"/>
    </source>
</evidence>
<dbReference type="GO" id="GO:0016887">
    <property type="term" value="F:ATP hydrolysis activity"/>
    <property type="evidence" value="ECO:0007669"/>
    <property type="project" value="InterPro"/>
</dbReference>
<keyword evidence="3 5" id="KW-0067">ATP-binding</keyword>
<dbReference type="EMBL" id="JANLCK010000006">
    <property type="protein sequence ID" value="MCS5726620.1"/>
    <property type="molecule type" value="Genomic_DNA"/>
</dbReference>
<gene>
    <name evidence="5" type="ORF">N1028_12030</name>
</gene>
<evidence type="ECO:0000313" key="5">
    <source>
        <dbReference type="EMBL" id="MCS5726620.1"/>
    </source>
</evidence>
<dbReference type="PANTHER" id="PTHR42788:SF13">
    <property type="entry name" value="ALIPHATIC SULFONATES IMPORT ATP-BINDING PROTEIN SSUB"/>
    <property type="match status" value="1"/>
</dbReference>
<dbReference type="InterPro" id="IPR003593">
    <property type="entry name" value="AAA+_ATPase"/>
</dbReference>
<dbReference type="InterPro" id="IPR003439">
    <property type="entry name" value="ABC_transporter-like_ATP-bd"/>
</dbReference>
<keyword evidence="6" id="KW-1185">Reference proteome</keyword>
<organism evidence="5 6">
    <name type="scientific">Herbiconiux oxytropis</name>
    <dbReference type="NCBI Taxonomy" id="2970915"/>
    <lineage>
        <taxon>Bacteria</taxon>
        <taxon>Bacillati</taxon>
        <taxon>Actinomycetota</taxon>
        <taxon>Actinomycetes</taxon>
        <taxon>Micrococcales</taxon>
        <taxon>Microbacteriaceae</taxon>
        <taxon>Herbiconiux</taxon>
    </lineage>
</organism>
<evidence type="ECO:0000256" key="1">
    <source>
        <dbReference type="ARBA" id="ARBA00022448"/>
    </source>
</evidence>
<evidence type="ECO:0000259" key="4">
    <source>
        <dbReference type="PROSITE" id="PS50893"/>
    </source>
</evidence>
<dbReference type="RefSeq" id="WP_259529230.1">
    <property type="nucleotide sequence ID" value="NZ_JANLCK010000006.1"/>
</dbReference>
<reference evidence="5" key="1">
    <citation type="submission" date="2022-08" db="EMBL/GenBank/DDBJ databases">
        <authorList>
            <person name="Deng Y."/>
            <person name="Han X.-F."/>
            <person name="Zhang Y.-Q."/>
        </authorList>
    </citation>
    <scope>NUCLEOTIDE SEQUENCE</scope>
    <source>
        <strain evidence="5">CPCC 203407</strain>
    </source>
</reference>
<keyword evidence="1" id="KW-0813">Transport</keyword>
<sequence length="252" mass="27727">MTITETMVGFRGVGKTYPKQALPVLEGIDLELREGEVVALIGPSGCGKSTLLNILAGLTDVSTGTVDLARSDLRSAYVFQNPRLLPWRTVLKNVEFALEQIGVPAEDRRRRAVAALETVHLSEHLDKYPNQLSGGMQQRAALARGIAIEPTLLLLDEPLGALDALTRSYLQEELLRIIAELKTTTLLVTHDIDEAILLADRVVVLSSRPARIREIFEVPFGPTRSLDTIIGDPRFGALRHEIRELLRPEVAA</sequence>
<dbReference type="Pfam" id="PF00005">
    <property type="entry name" value="ABC_tran"/>
    <property type="match status" value="1"/>
</dbReference>
<dbReference type="Proteomes" id="UP001165587">
    <property type="component" value="Unassembled WGS sequence"/>
</dbReference>
<keyword evidence="2" id="KW-0547">Nucleotide-binding</keyword>
<dbReference type="Gene3D" id="3.40.50.300">
    <property type="entry name" value="P-loop containing nucleotide triphosphate hydrolases"/>
    <property type="match status" value="1"/>
</dbReference>
<dbReference type="InterPro" id="IPR027417">
    <property type="entry name" value="P-loop_NTPase"/>
</dbReference>